<accession>A0ACB9J6R5</accession>
<dbReference type="Proteomes" id="UP001056120">
    <property type="component" value="Linkage Group LG05"/>
</dbReference>
<name>A0ACB9J6R5_9ASTR</name>
<comment type="caution">
    <text evidence="1">The sequence shown here is derived from an EMBL/GenBank/DDBJ whole genome shotgun (WGS) entry which is preliminary data.</text>
</comment>
<keyword evidence="2" id="KW-1185">Reference proteome</keyword>
<sequence>MVGPQRPQFVLFGSSIVQLSFSNDGWGAILADVYARKKVGGRRRQEKWRSNHRWNSGQSVTSISVSNLPKGTKAVDLKSCFGVYCKVVDAYVAAKKDKAGYYFGFVRFEGVKDKLDTGIQFSTVNLNNARLSVNPAKFNKEGKPNRAEGERTNTHPQLPRHGQSVVGGGWGGGEGMGHTGRKSYKNALLRNQTLAAMELVLPEDAGEGLSQWFGLSLIRKTMDLSILSNLLEDASDFLDNRQVWGKWFSNLEAWSGQSLALERVVWLQIHDTVGILLGEGWRLPEEIVIYWKGKSYRCWCKVDKGDWAPKWIGKPENKLSPDRSPAAHTMAQGIHSNSNVEEVGETSLHGEGNE</sequence>
<dbReference type="EMBL" id="CM042022">
    <property type="protein sequence ID" value="KAI3815985.1"/>
    <property type="molecule type" value="Genomic_DNA"/>
</dbReference>
<reference evidence="1 2" key="2">
    <citation type="journal article" date="2022" name="Mol. Ecol. Resour.">
        <title>The genomes of chicory, endive, great burdock and yacon provide insights into Asteraceae paleo-polyploidization history and plant inulin production.</title>
        <authorList>
            <person name="Fan W."/>
            <person name="Wang S."/>
            <person name="Wang H."/>
            <person name="Wang A."/>
            <person name="Jiang F."/>
            <person name="Liu H."/>
            <person name="Zhao H."/>
            <person name="Xu D."/>
            <person name="Zhang Y."/>
        </authorList>
    </citation>
    <scope>NUCLEOTIDE SEQUENCE [LARGE SCALE GENOMIC DNA]</scope>
    <source>
        <strain evidence="2">cv. Yunnan</strain>
        <tissue evidence="1">Leaves</tissue>
    </source>
</reference>
<protein>
    <submittedName>
        <fullName evidence="1">Uncharacterized protein</fullName>
    </submittedName>
</protein>
<gene>
    <name evidence="1" type="ORF">L1987_15669</name>
</gene>
<proteinExistence type="predicted"/>
<evidence type="ECO:0000313" key="2">
    <source>
        <dbReference type="Proteomes" id="UP001056120"/>
    </source>
</evidence>
<evidence type="ECO:0000313" key="1">
    <source>
        <dbReference type="EMBL" id="KAI3815985.1"/>
    </source>
</evidence>
<organism evidence="1 2">
    <name type="scientific">Smallanthus sonchifolius</name>
    <dbReference type="NCBI Taxonomy" id="185202"/>
    <lineage>
        <taxon>Eukaryota</taxon>
        <taxon>Viridiplantae</taxon>
        <taxon>Streptophyta</taxon>
        <taxon>Embryophyta</taxon>
        <taxon>Tracheophyta</taxon>
        <taxon>Spermatophyta</taxon>
        <taxon>Magnoliopsida</taxon>
        <taxon>eudicotyledons</taxon>
        <taxon>Gunneridae</taxon>
        <taxon>Pentapetalae</taxon>
        <taxon>asterids</taxon>
        <taxon>campanulids</taxon>
        <taxon>Asterales</taxon>
        <taxon>Asteraceae</taxon>
        <taxon>Asteroideae</taxon>
        <taxon>Heliantheae alliance</taxon>
        <taxon>Millerieae</taxon>
        <taxon>Smallanthus</taxon>
    </lineage>
</organism>
<reference evidence="2" key="1">
    <citation type="journal article" date="2022" name="Mol. Ecol. Resour.">
        <title>The genomes of chicory, endive, great burdock and yacon provide insights into Asteraceae palaeo-polyploidization history and plant inulin production.</title>
        <authorList>
            <person name="Fan W."/>
            <person name="Wang S."/>
            <person name="Wang H."/>
            <person name="Wang A."/>
            <person name="Jiang F."/>
            <person name="Liu H."/>
            <person name="Zhao H."/>
            <person name="Xu D."/>
            <person name="Zhang Y."/>
        </authorList>
    </citation>
    <scope>NUCLEOTIDE SEQUENCE [LARGE SCALE GENOMIC DNA]</scope>
    <source>
        <strain evidence="2">cv. Yunnan</strain>
    </source>
</reference>